<dbReference type="Gene3D" id="3.40.50.2300">
    <property type="match status" value="2"/>
</dbReference>
<evidence type="ECO:0000259" key="5">
    <source>
        <dbReference type="PROSITE" id="PS50932"/>
    </source>
</evidence>
<dbReference type="PANTHER" id="PTHR30146">
    <property type="entry name" value="LACI-RELATED TRANSCRIPTIONAL REPRESSOR"/>
    <property type="match status" value="1"/>
</dbReference>
<dbReference type="SMART" id="SM00354">
    <property type="entry name" value="HTH_LACI"/>
    <property type="match status" value="1"/>
</dbReference>
<dbReference type="CDD" id="cd01392">
    <property type="entry name" value="HTH_LacI"/>
    <property type="match status" value="1"/>
</dbReference>
<protein>
    <submittedName>
        <fullName evidence="6">Catabolite control protein A</fullName>
    </submittedName>
</protein>
<keyword evidence="7" id="KW-1185">Reference proteome</keyword>
<dbReference type="GO" id="GO:0003700">
    <property type="term" value="F:DNA-binding transcription factor activity"/>
    <property type="evidence" value="ECO:0007669"/>
    <property type="project" value="TreeGrafter"/>
</dbReference>
<dbReference type="PROSITE" id="PS50932">
    <property type="entry name" value="HTH_LACI_2"/>
    <property type="match status" value="1"/>
</dbReference>
<dbReference type="AlphaFoldDB" id="A0A517YXG7"/>
<dbReference type="InterPro" id="IPR010982">
    <property type="entry name" value="Lambda_DNA-bd_dom_sf"/>
</dbReference>
<accession>A0A517YXG7</accession>
<evidence type="ECO:0000256" key="1">
    <source>
        <dbReference type="ARBA" id="ARBA00023015"/>
    </source>
</evidence>
<keyword evidence="2" id="KW-0238">DNA-binding</keyword>
<dbReference type="SUPFAM" id="SSF53822">
    <property type="entry name" value="Periplasmic binding protein-like I"/>
    <property type="match status" value="1"/>
</dbReference>
<dbReference type="PANTHER" id="PTHR30146:SF109">
    <property type="entry name" value="HTH-TYPE TRANSCRIPTIONAL REGULATOR GALS"/>
    <property type="match status" value="1"/>
</dbReference>
<organism evidence="6 7">
    <name type="scientific">Poriferisphaera corsica</name>
    <dbReference type="NCBI Taxonomy" id="2528020"/>
    <lineage>
        <taxon>Bacteria</taxon>
        <taxon>Pseudomonadati</taxon>
        <taxon>Planctomycetota</taxon>
        <taxon>Phycisphaerae</taxon>
        <taxon>Phycisphaerales</taxon>
        <taxon>Phycisphaeraceae</taxon>
        <taxon>Poriferisphaera</taxon>
    </lineage>
</organism>
<feature type="compositionally biased region" description="Polar residues" evidence="4">
    <location>
        <begin position="40"/>
        <end position="49"/>
    </location>
</feature>
<dbReference type="Pfam" id="PF13377">
    <property type="entry name" value="Peripla_BP_3"/>
    <property type="match status" value="1"/>
</dbReference>
<dbReference type="Gene3D" id="1.10.260.40">
    <property type="entry name" value="lambda repressor-like DNA-binding domains"/>
    <property type="match status" value="1"/>
</dbReference>
<evidence type="ECO:0000313" key="6">
    <source>
        <dbReference type="EMBL" id="QDU34911.1"/>
    </source>
</evidence>
<dbReference type="CDD" id="cd06267">
    <property type="entry name" value="PBP1_LacI_sugar_binding-like"/>
    <property type="match status" value="1"/>
</dbReference>
<dbReference type="GO" id="GO:0000976">
    <property type="term" value="F:transcription cis-regulatory region binding"/>
    <property type="evidence" value="ECO:0007669"/>
    <property type="project" value="TreeGrafter"/>
</dbReference>
<dbReference type="OrthoDB" id="9784962at2"/>
<dbReference type="PROSITE" id="PS00356">
    <property type="entry name" value="HTH_LACI_1"/>
    <property type="match status" value="1"/>
</dbReference>
<feature type="domain" description="HTH lacI-type" evidence="5">
    <location>
        <begin position="77"/>
        <end position="131"/>
    </location>
</feature>
<proteinExistence type="predicted"/>
<reference evidence="6 7" key="1">
    <citation type="submission" date="2019-02" db="EMBL/GenBank/DDBJ databases">
        <title>Deep-cultivation of Planctomycetes and their phenomic and genomic characterization uncovers novel biology.</title>
        <authorList>
            <person name="Wiegand S."/>
            <person name="Jogler M."/>
            <person name="Boedeker C."/>
            <person name="Pinto D."/>
            <person name="Vollmers J."/>
            <person name="Rivas-Marin E."/>
            <person name="Kohn T."/>
            <person name="Peeters S.H."/>
            <person name="Heuer A."/>
            <person name="Rast P."/>
            <person name="Oberbeckmann S."/>
            <person name="Bunk B."/>
            <person name="Jeske O."/>
            <person name="Meyerdierks A."/>
            <person name="Storesund J.E."/>
            <person name="Kallscheuer N."/>
            <person name="Luecker S."/>
            <person name="Lage O.M."/>
            <person name="Pohl T."/>
            <person name="Merkel B.J."/>
            <person name="Hornburger P."/>
            <person name="Mueller R.-W."/>
            <person name="Bruemmer F."/>
            <person name="Labrenz M."/>
            <person name="Spormann A.M."/>
            <person name="Op den Camp H."/>
            <person name="Overmann J."/>
            <person name="Amann R."/>
            <person name="Jetten M.S.M."/>
            <person name="Mascher T."/>
            <person name="Medema M.H."/>
            <person name="Devos D.P."/>
            <person name="Kaster A.-K."/>
            <person name="Ovreas L."/>
            <person name="Rohde M."/>
            <person name="Galperin M.Y."/>
            <person name="Jogler C."/>
        </authorList>
    </citation>
    <scope>NUCLEOTIDE SEQUENCE [LARGE SCALE GENOMIC DNA]</scope>
    <source>
        <strain evidence="6 7">KS4</strain>
    </source>
</reference>
<name>A0A517YXG7_9BACT</name>
<keyword evidence="1" id="KW-0805">Transcription regulation</keyword>
<dbReference type="KEGG" id="pcor:KS4_29880"/>
<evidence type="ECO:0000256" key="2">
    <source>
        <dbReference type="ARBA" id="ARBA00023125"/>
    </source>
</evidence>
<dbReference type="Pfam" id="PF00356">
    <property type="entry name" value="LacI"/>
    <property type="match status" value="1"/>
</dbReference>
<evidence type="ECO:0000313" key="7">
    <source>
        <dbReference type="Proteomes" id="UP000317369"/>
    </source>
</evidence>
<dbReference type="Proteomes" id="UP000317369">
    <property type="component" value="Chromosome"/>
</dbReference>
<keyword evidence="3" id="KW-0804">Transcription</keyword>
<evidence type="ECO:0000256" key="3">
    <source>
        <dbReference type="ARBA" id="ARBA00023163"/>
    </source>
</evidence>
<dbReference type="InterPro" id="IPR028082">
    <property type="entry name" value="Peripla_BP_I"/>
</dbReference>
<dbReference type="SUPFAM" id="SSF47413">
    <property type="entry name" value="lambda repressor-like DNA-binding domains"/>
    <property type="match status" value="1"/>
</dbReference>
<feature type="compositionally biased region" description="Basic residues" evidence="4">
    <location>
        <begin position="51"/>
        <end position="62"/>
    </location>
</feature>
<sequence length="418" mass="46592">MLNAVVNCLTIMSDASNEYVVKVKAGSEIMAQIMADQSGKSTDVGTATVRQAKKKRSKRKKGVSVSNKGTTGSGKRVGIREIARQAGVSVATVSMVLNNNPKITEATRQKVNKVIERVGYRPNRLAQSLSGRYTRVISILMPTLRHAMADPYFGELISGICDRAARLGHKVMLEHAKPDFIRERRHIELFERRFVDGVLCIGFNDRHAFMKDFVENDHPMVVVNNMFPQWGLDHVVCDYRSGAEQVMTYLQQLGHRKIGLVHGAPEVYTAREIIEVFKRRMSIASNEFEDSWMADGRFTEEHGAEATAKLLEAHPDMTAIFASNDKMALGAIHYANRHGRSVPNDLSIVGFDDIQYTAFVNPTLTTVHLPLYELGVLACERLVERIRGKSERVREVLPTHLVLRESTSLAASFSPGVG</sequence>
<evidence type="ECO:0000256" key="4">
    <source>
        <dbReference type="SAM" id="MobiDB-lite"/>
    </source>
</evidence>
<feature type="region of interest" description="Disordered" evidence="4">
    <location>
        <begin position="40"/>
        <end position="75"/>
    </location>
</feature>
<gene>
    <name evidence="6" type="primary">ccpA_2</name>
    <name evidence="6" type="ORF">KS4_29880</name>
</gene>
<dbReference type="InterPro" id="IPR046335">
    <property type="entry name" value="LacI/GalR-like_sensor"/>
</dbReference>
<dbReference type="EMBL" id="CP036425">
    <property type="protein sequence ID" value="QDU34911.1"/>
    <property type="molecule type" value="Genomic_DNA"/>
</dbReference>
<dbReference type="InterPro" id="IPR000843">
    <property type="entry name" value="HTH_LacI"/>
</dbReference>